<keyword evidence="12" id="KW-1185">Reference proteome</keyword>
<evidence type="ECO:0000256" key="3">
    <source>
        <dbReference type="ARBA" id="ARBA00022801"/>
    </source>
</evidence>
<dbReference type="GO" id="GO:0000139">
    <property type="term" value="C:Golgi membrane"/>
    <property type="evidence" value="ECO:0007669"/>
    <property type="project" value="UniProtKB-SubCell"/>
</dbReference>
<feature type="transmembrane region" description="Helical" evidence="10">
    <location>
        <begin position="42"/>
        <end position="60"/>
    </location>
</feature>
<dbReference type="PROSITE" id="PS01238">
    <property type="entry name" value="GDA1_CD39_NTPASE"/>
    <property type="match status" value="1"/>
</dbReference>
<evidence type="ECO:0000313" key="11">
    <source>
        <dbReference type="EMBL" id="CCG82068.1"/>
    </source>
</evidence>
<comment type="subcellular location">
    <subcellularLocation>
        <location evidence="1">Golgi apparatus membrane</location>
        <topology evidence="1">Single-pass type II membrane protein</topology>
    </subcellularLocation>
</comment>
<dbReference type="CDD" id="cd24040">
    <property type="entry name" value="ASKHA_NBD_GDA1"/>
    <property type="match status" value="1"/>
</dbReference>
<evidence type="ECO:0000256" key="5">
    <source>
        <dbReference type="ARBA" id="ARBA00038903"/>
    </source>
</evidence>
<proteinExistence type="inferred from homology"/>
<evidence type="ECO:0000256" key="7">
    <source>
        <dbReference type="PIRSR" id="PIRSR600407-2"/>
    </source>
</evidence>
<dbReference type="AlphaFoldDB" id="R4X8V2"/>
<keyword evidence="10" id="KW-0472">Membrane</keyword>
<dbReference type="Gene3D" id="3.30.420.150">
    <property type="entry name" value="Exopolyphosphatase. Domain 2"/>
    <property type="match status" value="1"/>
</dbReference>
<keyword evidence="10" id="KW-0812">Transmembrane</keyword>
<dbReference type="GO" id="GO:0009134">
    <property type="term" value="P:nucleoside diphosphate catabolic process"/>
    <property type="evidence" value="ECO:0007669"/>
    <property type="project" value="TreeGrafter"/>
</dbReference>
<dbReference type="PANTHER" id="PTHR11782:SF83">
    <property type="entry name" value="GUANOSINE-DIPHOSPHATASE"/>
    <property type="match status" value="1"/>
</dbReference>
<comment type="caution">
    <text evidence="11">The sequence shown here is derived from an EMBL/GenBank/DDBJ whole genome shotgun (WGS) entry which is preliminary data.</text>
</comment>
<evidence type="ECO:0000256" key="8">
    <source>
        <dbReference type="RuleBase" id="RU003833"/>
    </source>
</evidence>
<evidence type="ECO:0000256" key="10">
    <source>
        <dbReference type="SAM" id="Phobius"/>
    </source>
</evidence>
<keyword evidence="7" id="KW-0067">ATP-binding</keyword>
<dbReference type="EMBL" id="CAHR02000069">
    <property type="protein sequence ID" value="CCG82068.1"/>
    <property type="molecule type" value="Genomic_DNA"/>
</dbReference>
<gene>
    <name evidence="11" type="ORF">TAPDE_002000</name>
</gene>
<feature type="active site" description="Proton acceptor" evidence="6">
    <location>
        <position position="221"/>
    </location>
</feature>
<name>R4X8V2_TAPDE</name>
<keyword evidence="3 8" id="KW-0378">Hydrolase</keyword>
<evidence type="ECO:0000256" key="2">
    <source>
        <dbReference type="ARBA" id="ARBA00009283"/>
    </source>
</evidence>
<dbReference type="GO" id="GO:0004382">
    <property type="term" value="F:GDP phosphatase activity"/>
    <property type="evidence" value="ECO:0007669"/>
    <property type="project" value="UniProtKB-EC"/>
</dbReference>
<dbReference type="VEuPathDB" id="FungiDB:TAPDE_002000"/>
<feature type="region of interest" description="Disordered" evidence="9">
    <location>
        <begin position="1"/>
        <end position="28"/>
    </location>
</feature>
<feature type="compositionally biased region" description="Basic and acidic residues" evidence="9">
    <location>
        <begin position="12"/>
        <end position="26"/>
    </location>
</feature>
<organism evidence="11 12">
    <name type="scientific">Taphrina deformans (strain PYCC 5710 / ATCC 11124 / CBS 356.35 / IMI 108563 / JCM 9778 / NBRC 8474)</name>
    <name type="common">Peach leaf curl fungus</name>
    <name type="synonym">Lalaria deformans</name>
    <dbReference type="NCBI Taxonomy" id="1097556"/>
    <lineage>
        <taxon>Eukaryota</taxon>
        <taxon>Fungi</taxon>
        <taxon>Dikarya</taxon>
        <taxon>Ascomycota</taxon>
        <taxon>Taphrinomycotina</taxon>
        <taxon>Taphrinomycetes</taxon>
        <taxon>Taphrinales</taxon>
        <taxon>Taphrinaceae</taxon>
        <taxon>Taphrina</taxon>
    </lineage>
</organism>
<dbReference type="GO" id="GO:0005524">
    <property type="term" value="F:ATP binding"/>
    <property type="evidence" value="ECO:0007669"/>
    <property type="project" value="UniProtKB-KW"/>
</dbReference>
<protein>
    <recommendedName>
        <fullName evidence="5">guanosine-diphosphatase</fullName>
        <ecNumber evidence="5">3.6.1.42</ecNumber>
    </recommendedName>
</protein>
<dbReference type="InterPro" id="IPR000407">
    <property type="entry name" value="GDA1_CD39_NTPase"/>
</dbReference>
<dbReference type="Pfam" id="PF01150">
    <property type="entry name" value="GDA1_CD39"/>
    <property type="match status" value="1"/>
</dbReference>
<keyword evidence="7" id="KW-0547">Nucleotide-binding</keyword>
<dbReference type="PANTHER" id="PTHR11782">
    <property type="entry name" value="ADENOSINE/GUANOSINE DIPHOSPHATASE"/>
    <property type="match status" value="1"/>
</dbReference>
<dbReference type="STRING" id="1097556.R4X8V2"/>
<comment type="similarity">
    <text evidence="2 8">Belongs to the GDA1/CD39 NTPase family.</text>
</comment>
<dbReference type="Gene3D" id="3.30.420.40">
    <property type="match status" value="1"/>
</dbReference>
<feature type="binding site" evidence="7">
    <location>
        <begin position="252"/>
        <end position="256"/>
    </location>
    <ligand>
        <name>ATP</name>
        <dbReference type="ChEBI" id="CHEBI:30616"/>
    </ligand>
</feature>
<evidence type="ECO:0000313" key="12">
    <source>
        <dbReference type="Proteomes" id="UP000013776"/>
    </source>
</evidence>
<sequence length="511" mass="55838">MSYLPTSRRRRESLAHKGTVDGKNDGFETISMHTPPKARSRLVRLVGLLAAALCGLYYLYPSSSRAGSSQLASYGAEDTTRCSAPADPSKPLVQYVLMIDAGSTGSRIHVYKFNNCGKVPELEKEAAFKMIQGGLSDYGKKDDWQGAANSLNVLMDLAVATVPAGLQSCSPVALKATAGLRLLGPEKSNKILATVRAHLETKYPFPVVKKDGVIIMDGKDEGVYAWITTNYLLGNIGSAEKKPTAAIFDLGGGSTQIVFEPQFEINAEMSEGEHKYKLSYAGRDFILYQQSHLGYGLMEARKSIHKEVIKNVNNYDEPIPNPCIPPGVTKKLAMEIDGKERQVTMVGPNQNGAAKCRHLAETILNKEGLCDSSPCSFNGIYQPPLAKTFENGEAFIFSYFYDRLTPLGIPSSFSLAEVNALTEKVCAGPDSWSSHFSAIDGAMDELLDRAEYCLDLSFITALLHHGYEMPLERRLRTAKKLQNNELGWCLGASLPLLDAGASGWECRLQEI</sequence>
<keyword evidence="10" id="KW-1133">Transmembrane helix</keyword>
<dbReference type="GO" id="GO:0045134">
    <property type="term" value="F:UDP phosphatase activity"/>
    <property type="evidence" value="ECO:0007669"/>
    <property type="project" value="TreeGrafter"/>
</dbReference>
<dbReference type="eggNOG" id="KOG1385">
    <property type="taxonomic scope" value="Eukaryota"/>
</dbReference>
<reference evidence="11 12" key="1">
    <citation type="journal article" date="2013" name="MBio">
        <title>Genome sequencing of the plant pathogen Taphrina deformans, the causal agent of peach leaf curl.</title>
        <authorList>
            <person name="Cisse O.H."/>
            <person name="Almeida J.M.G.C.F."/>
            <person name="Fonseca A."/>
            <person name="Kumar A.A."/>
            <person name="Salojaervi J."/>
            <person name="Overmyer K."/>
            <person name="Hauser P.M."/>
            <person name="Pagni M."/>
        </authorList>
    </citation>
    <scope>NUCLEOTIDE SEQUENCE [LARGE SCALE GENOMIC DNA]</scope>
    <source>
        <strain evidence="12">PYCC 5710 / ATCC 11124 / CBS 356.35 / IMI 108563 / JCM 9778 / NBRC 8474</strain>
    </source>
</reference>
<evidence type="ECO:0000256" key="9">
    <source>
        <dbReference type="SAM" id="MobiDB-lite"/>
    </source>
</evidence>
<evidence type="ECO:0000256" key="6">
    <source>
        <dbReference type="PIRSR" id="PIRSR600407-1"/>
    </source>
</evidence>
<dbReference type="Proteomes" id="UP000013776">
    <property type="component" value="Unassembled WGS sequence"/>
</dbReference>
<comment type="function">
    <text evidence="4">After transfer of sugars to endogenous macromolecular acceptors, the enzyme converts nucleoside diphosphates to nucleoside monophosphates which in turn exit the Golgi lumen in a coupled antiporter reaction, allowing entry of additional nucleotide sugar from the cytosol.</text>
</comment>
<dbReference type="GO" id="GO:0006487">
    <property type="term" value="P:protein N-linked glycosylation"/>
    <property type="evidence" value="ECO:0007669"/>
    <property type="project" value="TreeGrafter"/>
</dbReference>
<evidence type="ECO:0000256" key="1">
    <source>
        <dbReference type="ARBA" id="ARBA00004323"/>
    </source>
</evidence>
<accession>R4X8V2</accession>
<dbReference type="EC" id="3.6.1.42" evidence="5"/>
<dbReference type="GO" id="GO:0017111">
    <property type="term" value="F:ribonucleoside triphosphate phosphatase activity"/>
    <property type="evidence" value="ECO:0007669"/>
    <property type="project" value="TreeGrafter"/>
</dbReference>
<dbReference type="OrthoDB" id="6372431at2759"/>
<evidence type="ECO:0000256" key="4">
    <source>
        <dbReference type="ARBA" id="ARBA00037742"/>
    </source>
</evidence>